<comment type="caution">
    <text evidence="1">The sequence shown here is derived from an EMBL/GenBank/DDBJ whole genome shotgun (WGS) entry which is preliminary data.</text>
</comment>
<protein>
    <submittedName>
        <fullName evidence="1">Uncharacterized protein</fullName>
    </submittedName>
</protein>
<evidence type="ECO:0000313" key="1">
    <source>
        <dbReference type="EMBL" id="GEX53238.1"/>
    </source>
</evidence>
<organism evidence="1">
    <name type="scientific">Tanacetum cinerariifolium</name>
    <name type="common">Dalmatian daisy</name>
    <name type="synonym">Chrysanthemum cinerariifolium</name>
    <dbReference type="NCBI Taxonomy" id="118510"/>
    <lineage>
        <taxon>Eukaryota</taxon>
        <taxon>Viridiplantae</taxon>
        <taxon>Streptophyta</taxon>
        <taxon>Embryophyta</taxon>
        <taxon>Tracheophyta</taxon>
        <taxon>Spermatophyta</taxon>
        <taxon>Magnoliopsida</taxon>
        <taxon>eudicotyledons</taxon>
        <taxon>Gunneridae</taxon>
        <taxon>Pentapetalae</taxon>
        <taxon>asterids</taxon>
        <taxon>campanulids</taxon>
        <taxon>Asterales</taxon>
        <taxon>Asteraceae</taxon>
        <taxon>Asteroideae</taxon>
        <taxon>Anthemideae</taxon>
        <taxon>Anthemidinae</taxon>
        <taxon>Tanacetum</taxon>
    </lineage>
</organism>
<reference evidence="1" key="1">
    <citation type="journal article" date="2019" name="Sci. Rep.">
        <title>Draft genome of Tanacetum cinerariifolium, the natural source of mosquito coil.</title>
        <authorList>
            <person name="Yamashiro T."/>
            <person name="Shiraishi A."/>
            <person name="Satake H."/>
            <person name="Nakayama K."/>
        </authorList>
    </citation>
    <scope>NUCLEOTIDE SEQUENCE</scope>
</reference>
<gene>
    <name evidence="1" type="ORF">Tci_325213</name>
</gene>
<sequence>MAAPVITISSDASEESVTSVVSRVILFGTILTEIPIIPDMPTDLPTVPELPALSPFVYSDDSESESADELPERHVSLRPHDDMISSGIQTTARKSTLGLCVGPLTPADLYPLN</sequence>
<dbReference type="EMBL" id="BKCJ010113922">
    <property type="protein sequence ID" value="GEX53238.1"/>
    <property type="molecule type" value="Genomic_DNA"/>
</dbReference>
<name>A0A699H666_TANCI</name>
<proteinExistence type="predicted"/>
<dbReference type="AlphaFoldDB" id="A0A699H666"/>
<accession>A0A699H666</accession>